<dbReference type="GO" id="GO:0039693">
    <property type="term" value="P:viral DNA genome replication"/>
    <property type="evidence" value="ECO:0007669"/>
    <property type="project" value="UniProtKB-KW"/>
</dbReference>
<keyword evidence="1" id="KW-0235">DNA replication</keyword>
<dbReference type="InterPro" id="IPR002298">
    <property type="entry name" value="DNA_polymerase_A"/>
</dbReference>
<dbReference type="GO" id="GO:0003677">
    <property type="term" value="F:DNA binding"/>
    <property type="evidence" value="ECO:0007669"/>
    <property type="project" value="InterPro"/>
</dbReference>
<dbReference type="RefSeq" id="YP_009802026.1">
    <property type="nucleotide sequence ID" value="NC_047977.1"/>
</dbReference>
<evidence type="ECO:0000313" key="3">
    <source>
        <dbReference type="EMBL" id="AWN07759.1"/>
    </source>
</evidence>
<keyword evidence="4" id="KW-1185">Reference proteome</keyword>
<feature type="domain" description="DNA-directed DNA polymerase family A palm" evidence="2">
    <location>
        <begin position="417"/>
        <end position="631"/>
    </location>
</feature>
<dbReference type="InterPro" id="IPR036397">
    <property type="entry name" value="RNaseH_sf"/>
</dbReference>
<dbReference type="SMART" id="SM00482">
    <property type="entry name" value="POLAc"/>
    <property type="match status" value="1"/>
</dbReference>
<dbReference type="GO" id="GO:0006302">
    <property type="term" value="P:double-strand break repair"/>
    <property type="evidence" value="ECO:0007669"/>
    <property type="project" value="TreeGrafter"/>
</dbReference>
<dbReference type="Proteomes" id="UP000247284">
    <property type="component" value="Segment"/>
</dbReference>
<proteinExistence type="predicted"/>
<dbReference type="Gene3D" id="3.30.420.10">
    <property type="entry name" value="Ribonuclease H-like superfamily/Ribonuclease H"/>
    <property type="match status" value="1"/>
</dbReference>
<dbReference type="Pfam" id="PF00476">
    <property type="entry name" value="DNA_pol_A"/>
    <property type="match status" value="1"/>
</dbReference>
<dbReference type="EMBL" id="MH183162">
    <property type="protein sequence ID" value="AWN07759.1"/>
    <property type="molecule type" value="Genomic_DNA"/>
</dbReference>
<dbReference type="Gene3D" id="3.30.70.370">
    <property type="match status" value="1"/>
</dbReference>
<dbReference type="Gene3D" id="1.10.150.20">
    <property type="entry name" value="5' to 3' exonuclease, C-terminal subdomain"/>
    <property type="match status" value="1"/>
</dbReference>
<dbReference type="GO" id="GO:0003887">
    <property type="term" value="F:DNA-directed DNA polymerase activity"/>
    <property type="evidence" value="ECO:0007669"/>
    <property type="project" value="InterPro"/>
</dbReference>
<dbReference type="PANTHER" id="PTHR10133:SF62">
    <property type="entry name" value="DNA POLYMERASE THETA"/>
    <property type="match status" value="1"/>
</dbReference>
<dbReference type="InterPro" id="IPR001098">
    <property type="entry name" value="DNA-dir_DNA_pol_A_palm_dom"/>
</dbReference>
<sequence>MAGGAQNDGNKPGGPIVWVMNDEDFENLIEAILVAQKVVVDLETTGLVPYAWTDGPRNGGIAARVALASYTLPDATRPGGDEWDGKEPTTWILPLSHPDSPFVGVWRQKFTETLQAMKQSRRPISNVNLKFDAKYWWFSSKIDLTDQLAWDPQLSGHLLDENEPRRLKERAPKVFGIERWDDVEFDQPGAAERADLFTLGFYAARDTYWTWRLEIHDRALMYLDRDEDSDDEPMFPDEIQNARLGKLATWVTMPTMAALTRMESRGFAIDRDWIHAKIEEDEAIKAEGLELFRQRTNMPHRGMSMAPTSLWFIEAMKHAVEDGLINVQEITKGGKPSWGKNVLVRQERLWDIANPGRESENFAGQMLKTKQATKRLEFLKSWLVYATRDGFIHASYNIGSVVTGRLSSSEPNLQQVTKKLRPAYVPRPGYGIAAIDYSQLELRVAAFVSRSPTMIQAFIDGKDLHRELAATINHIAPDKVTDLQRTQAKAGNFGLLYLMGAAGFRSYAENVYGVSLTEAEAVAVYRAFFKQWEGMHEWHQQSIARLHRDGYVTSPIGRVRRLPDVHSGIDSFVTRAERAGVNAPVQGFGADLMNMATASIMGLLPGTQPVRGAFPVNTVHDEVTVEVELAHWEEIVAECQDRMTNLNPWLKKMGCELDVPLKADATVGTRWSLNDIGEM</sequence>
<dbReference type="PANTHER" id="PTHR10133">
    <property type="entry name" value="DNA POLYMERASE I"/>
    <property type="match status" value="1"/>
</dbReference>
<dbReference type="GeneID" id="54992555"/>
<dbReference type="KEGG" id="vg:54992555"/>
<dbReference type="InterPro" id="IPR012337">
    <property type="entry name" value="RNaseH-like_sf"/>
</dbReference>
<keyword evidence="1" id="KW-1194">Viral DNA replication</keyword>
<accession>A0A2U8UUF9</accession>
<dbReference type="SUPFAM" id="SSF56672">
    <property type="entry name" value="DNA/RNA polymerases"/>
    <property type="match status" value="1"/>
</dbReference>
<gene>
    <name evidence="3" type="primary">88</name>
    <name evidence="3" type="ORF">PBI_HENDRIX_88</name>
</gene>
<evidence type="ECO:0000313" key="4">
    <source>
        <dbReference type="Proteomes" id="UP000247284"/>
    </source>
</evidence>
<name>A0A2U8UUF9_9CAUD</name>
<protein>
    <submittedName>
        <fullName evidence="3">DNA polymerase I</fullName>
    </submittedName>
</protein>
<dbReference type="GO" id="GO:0006261">
    <property type="term" value="P:DNA-templated DNA replication"/>
    <property type="evidence" value="ECO:0007669"/>
    <property type="project" value="InterPro"/>
</dbReference>
<organism evidence="3 4">
    <name type="scientific">Microbacterium phage Hendrix</name>
    <dbReference type="NCBI Taxonomy" id="2182341"/>
    <lineage>
        <taxon>Viruses</taxon>
        <taxon>Duplodnaviria</taxon>
        <taxon>Heunggongvirae</taxon>
        <taxon>Uroviricota</taxon>
        <taxon>Caudoviricetes</taxon>
        <taxon>Rogerhendrixvirus</taxon>
        <taxon>Rogerhendrixvirus hendrix</taxon>
    </lineage>
</organism>
<dbReference type="PRINTS" id="PR00868">
    <property type="entry name" value="DNAPOLI"/>
</dbReference>
<evidence type="ECO:0000256" key="1">
    <source>
        <dbReference type="ARBA" id="ARBA00023109"/>
    </source>
</evidence>
<dbReference type="InterPro" id="IPR043502">
    <property type="entry name" value="DNA/RNA_pol_sf"/>
</dbReference>
<reference evidence="4" key="1">
    <citation type="submission" date="2018-04" db="EMBL/GenBank/DDBJ databases">
        <authorList>
            <person name="Go L.Y."/>
            <person name="Mitchell J.A."/>
        </authorList>
    </citation>
    <scope>NUCLEOTIDE SEQUENCE [LARGE SCALE GENOMIC DNA]</scope>
</reference>
<evidence type="ECO:0000259" key="2">
    <source>
        <dbReference type="SMART" id="SM00482"/>
    </source>
</evidence>
<dbReference type="SUPFAM" id="SSF53098">
    <property type="entry name" value="Ribonuclease H-like"/>
    <property type="match status" value="1"/>
</dbReference>